<evidence type="ECO:0000313" key="1">
    <source>
        <dbReference type="EMBL" id="VFK50434.1"/>
    </source>
</evidence>
<organism evidence="1">
    <name type="scientific">Candidatus Kentrum sp. TUN</name>
    <dbReference type="NCBI Taxonomy" id="2126343"/>
    <lineage>
        <taxon>Bacteria</taxon>
        <taxon>Pseudomonadati</taxon>
        <taxon>Pseudomonadota</taxon>
        <taxon>Gammaproteobacteria</taxon>
        <taxon>Candidatus Kentrum</taxon>
    </lineage>
</organism>
<accession>A0A450Z9F0</accession>
<evidence type="ECO:0008006" key="3">
    <source>
        <dbReference type="Google" id="ProtNLM"/>
    </source>
</evidence>
<dbReference type="EMBL" id="CAADFV010000003">
    <property type="protein sequence ID" value="VFK50434.1"/>
    <property type="molecule type" value="Genomic_DNA"/>
</dbReference>
<name>A0A450Z9F0_9GAMM</name>
<evidence type="ECO:0000313" key="2">
    <source>
        <dbReference type="EMBL" id="VFK51655.1"/>
    </source>
</evidence>
<dbReference type="EMBL" id="CAADFY010000003">
    <property type="protein sequence ID" value="VFK51655.1"/>
    <property type="molecule type" value="Genomic_DNA"/>
</dbReference>
<reference evidence="1" key="1">
    <citation type="submission" date="2019-02" db="EMBL/GenBank/DDBJ databases">
        <authorList>
            <person name="Gruber-Vodicka R. H."/>
            <person name="Seah K. B. B."/>
        </authorList>
    </citation>
    <scope>NUCLEOTIDE SEQUENCE</scope>
    <source>
        <strain evidence="1">BECK_BY2</strain>
        <strain evidence="2">BECK_BY3</strain>
    </source>
</reference>
<proteinExistence type="predicted"/>
<dbReference type="AlphaFoldDB" id="A0A450Z9F0"/>
<sequence length="199" mass="22795">MVDPSLSFLSIDWFPKLVKQLLPLAKHLADRHDKRSEELRKIGDTFGSPFDLARYYVEPHCQDHNPVDYNEDQQLTSASRESAFSRIDTFLKGDFPLLTDGSRQLFILSDAGMGKTSLLMMIRLTHLLSFWPRGYDCQLLKIREDTLDMINGLPNKANTVLLLDALDEDPLTWGNTTERVLAILDATVHYRRVIISCRT</sequence>
<gene>
    <name evidence="1" type="ORF">BECKTUN1418E_GA0071001_10037</name>
    <name evidence="2" type="ORF">BECKTUN1418F_GA0071002_10037</name>
</gene>
<protein>
    <recommendedName>
        <fullName evidence="3">NACHT domain-containing protein</fullName>
    </recommendedName>
</protein>